<dbReference type="InterPro" id="IPR010730">
    <property type="entry name" value="HET"/>
</dbReference>
<dbReference type="OrthoDB" id="4587016at2759"/>
<accession>A0A162KPM0</accession>
<proteinExistence type="predicted"/>
<reference evidence="2 3" key="1">
    <citation type="journal article" date="2016" name="Genome Biol. Evol.">
        <title>Divergent and convergent evolution of fungal pathogenicity.</title>
        <authorList>
            <person name="Shang Y."/>
            <person name="Xiao G."/>
            <person name="Zheng P."/>
            <person name="Cen K."/>
            <person name="Zhan S."/>
            <person name="Wang C."/>
        </authorList>
    </citation>
    <scope>NUCLEOTIDE SEQUENCE [LARGE SCALE GENOMIC DNA]</scope>
    <source>
        <strain evidence="2 3">RCEF 1005</strain>
    </source>
</reference>
<feature type="domain" description="Heterokaryon incompatibility" evidence="1">
    <location>
        <begin position="75"/>
        <end position="274"/>
    </location>
</feature>
<dbReference type="STRING" id="1081108.A0A162KPM0"/>
<gene>
    <name evidence="2" type="ORF">LEL_01741</name>
</gene>
<dbReference type="AlphaFoldDB" id="A0A162KPM0"/>
<name>A0A162KPM0_CORDF</name>
<dbReference type="PANTHER" id="PTHR24148">
    <property type="entry name" value="ANKYRIN REPEAT DOMAIN-CONTAINING PROTEIN 39 HOMOLOG-RELATED"/>
    <property type="match status" value="1"/>
</dbReference>
<comment type="caution">
    <text evidence="2">The sequence shown here is derived from an EMBL/GenBank/DDBJ whole genome shotgun (WGS) entry which is preliminary data.</text>
</comment>
<dbReference type="Pfam" id="PF26639">
    <property type="entry name" value="Het-6_barrel"/>
    <property type="match status" value="1"/>
</dbReference>
<sequence length="801" mass="87228">MSPFASLFGDGLPKYRYTPIPPGAARTFRLARLLPPEPSLIPGLEPTIRISLLECEAAGGSVGQSTAAATASIEYDALSYAWDVPPGAKRPTRRIIVETGGEGRFSLLIYRPLELALLRFAAANAKDEDEMGGQGPRYDLPMFIDQICINQEDDGEKAQQVLLMQAIYTHARRAVVWLGPGTASSDAWYAYVRALCADGVIAGVMSLPFASIMRIYDGVVRPASAAAPLADPGETRDRDDLLALTEGFASRYPIAGYLAVLRRSWFSRLWTIQEACLARDVVMVCGDAVLCFDCFRAGMFFYTVQNNYWVSRFSGPLPRKEMLMRTAAFDATEGFNRIYQERKAIHRGRDGGQHTPLHELVIKHGLVSKERWKVGASLAQDRIYALLGLAAADDPVKARLGIYYDKEDQARAQVRAYTEATGLFLEQGRMDVLLFNQLPKKTEGLPSWVPDWAMDLVLPVAWQALHQPAFAAGGSSQVAAAALPKADVAAGSISVTGVPIGRVAAIGQATYKAEDDPQFLEQIRYSDAKLMFDEVDSFVHSALTNNAAAAAAATPPSPETLAHTSLRVYDSGLLARQLITELDSPAASMQRLLTVQSSISRLGARILRSAANARAYSLFSVYATVGITPWYVDYYRATTVLHRLARGPVPLARTVVLALADLVEDVVGICVASARVWLATTRVALRRRYAPAQLNVPDARYRDVGLDPEVIRSEHMTAFLTNLERNIGRRVFRTDESGVGMGPGAMQTGDAVVVLNGLTTPMVLRPGGTGTDEWTVVGEAYCDGVMDGEALGVDERRFVLV</sequence>
<dbReference type="InterPro" id="IPR052895">
    <property type="entry name" value="HetReg/Transcr_Mod"/>
</dbReference>
<dbReference type="Proteomes" id="UP000076881">
    <property type="component" value="Unassembled WGS sequence"/>
</dbReference>
<dbReference type="PANTHER" id="PTHR24148:SF64">
    <property type="entry name" value="HETEROKARYON INCOMPATIBILITY DOMAIN-CONTAINING PROTEIN"/>
    <property type="match status" value="1"/>
</dbReference>
<dbReference type="Pfam" id="PF06985">
    <property type="entry name" value="HET"/>
    <property type="match status" value="1"/>
</dbReference>
<evidence type="ECO:0000259" key="1">
    <source>
        <dbReference type="Pfam" id="PF06985"/>
    </source>
</evidence>
<evidence type="ECO:0000313" key="3">
    <source>
        <dbReference type="Proteomes" id="UP000076881"/>
    </source>
</evidence>
<keyword evidence="3" id="KW-1185">Reference proteome</keyword>
<organism evidence="2 3">
    <name type="scientific">Akanthomyces lecanii RCEF 1005</name>
    <dbReference type="NCBI Taxonomy" id="1081108"/>
    <lineage>
        <taxon>Eukaryota</taxon>
        <taxon>Fungi</taxon>
        <taxon>Dikarya</taxon>
        <taxon>Ascomycota</taxon>
        <taxon>Pezizomycotina</taxon>
        <taxon>Sordariomycetes</taxon>
        <taxon>Hypocreomycetidae</taxon>
        <taxon>Hypocreales</taxon>
        <taxon>Cordycipitaceae</taxon>
        <taxon>Akanthomyces</taxon>
        <taxon>Cordyceps confragosa</taxon>
    </lineage>
</organism>
<protein>
    <submittedName>
        <fullName evidence="2">Heterokaryon incompatibility</fullName>
    </submittedName>
</protein>
<dbReference type="EMBL" id="AZHF01000001">
    <property type="protein sequence ID" value="OAA82196.1"/>
    <property type="molecule type" value="Genomic_DNA"/>
</dbReference>
<evidence type="ECO:0000313" key="2">
    <source>
        <dbReference type="EMBL" id="OAA82196.1"/>
    </source>
</evidence>